<proteinExistence type="predicted"/>
<evidence type="ECO:0000313" key="2">
    <source>
        <dbReference type="Proteomes" id="UP000298061"/>
    </source>
</evidence>
<dbReference type="EMBL" id="SFCI01001654">
    <property type="protein sequence ID" value="TFY75260.1"/>
    <property type="molecule type" value="Genomic_DNA"/>
</dbReference>
<dbReference type="OrthoDB" id="3268677at2759"/>
<accession>A0A4Y9ZLX1</accession>
<organism evidence="1 2">
    <name type="scientific">Hericium alpestre</name>
    <dbReference type="NCBI Taxonomy" id="135208"/>
    <lineage>
        <taxon>Eukaryota</taxon>
        <taxon>Fungi</taxon>
        <taxon>Dikarya</taxon>
        <taxon>Basidiomycota</taxon>
        <taxon>Agaricomycotina</taxon>
        <taxon>Agaricomycetes</taxon>
        <taxon>Russulales</taxon>
        <taxon>Hericiaceae</taxon>
        <taxon>Hericium</taxon>
    </lineage>
</organism>
<protein>
    <submittedName>
        <fullName evidence="1">Uncharacterized protein</fullName>
    </submittedName>
</protein>
<dbReference type="Proteomes" id="UP000298061">
    <property type="component" value="Unassembled WGS sequence"/>
</dbReference>
<dbReference type="STRING" id="135208.A0A4Y9ZLX1"/>
<comment type="caution">
    <text evidence="1">The sequence shown here is derived from an EMBL/GenBank/DDBJ whole genome shotgun (WGS) entry which is preliminary data.</text>
</comment>
<keyword evidence="2" id="KW-1185">Reference proteome</keyword>
<evidence type="ECO:0000313" key="1">
    <source>
        <dbReference type="EMBL" id="TFY75260.1"/>
    </source>
</evidence>
<sequence length="228" mass="26509">MSTDGKHAKKNARGSVTSGARVIVAGRYLVSYDQLAQIAEGEKSPLCRSDIIGVDKQDDRAAARLFLSAVIEYVSRTQPHELGLAIYLFIIGEIVDAQQSRTLKHETRIKMLWHGRFFLDTWRNYIIQHPYYSVNTHFITRELYDILSIFINAMLLLILVHRDFYPDVPLLPWLHSTEVCEHFFGCARKIQKDFTFVDRILMIPKLTTVMAGELRVGVQFIRRYRRDY</sequence>
<gene>
    <name evidence="1" type="ORF">EWM64_g8752</name>
</gene>
<reference evidence="1 2" key="1">
    <citation type="submission" date="2019-02" db="EMBL/GenBank/DDBJ databases">
        <title>Genome sequencing of the rare red list fungi Hericium alpestre (H. flagellum).</title>
        <authorList>
            <person name="Buettner E."/>
            <person name="Kellner H."/>
        </authorList>
    </citation>
    <scope>NUCLEOTIDE SEQUENCE [LARGE SCALE GENOMIC DNA]</scope>
    <source>
        <strain evidence="1 2">DSM 108284</strain>
    </source>
</reference>
<dbReference type="AlphaFoldDB" id="A0A4Y9ZLX1"/>
<name>A0A4Y9ZLX1_9AGAM</name>